<dbReference type="Pfam" id="PF00078">
    <property type="entry name" value="RVT_1"/>
    <property type="match status" value="1"/>
</dbReference>
<dbReference type="GO" id="GO:0015074">
    <property type="term" value="P:DNA integration"/>
    <property type="evidence" value="ECO:0007669"/>
    <property type="project" value="InterPro"/>
</dbReference>
<evidence type="ECO:0000313" key="2">
    <source>
        <dbReference type="EMBL" id="KAL0420396.1"/>
    </source>
</evidence>
<dbReference type="InterPro" id="IPR043502">
    <property type="entry name" value="DNA/RNA_pol_sf"/>
</dbReference>
<gene>
    <name evidence="2" type="ORF">Slati_3062500</name>
</gene>
<dbReference type="Gene3D" id="3.10.10.10">
    <property type="entry name" value="HIV Type 1 Reverse Transcriptase, subunit A, domain 1"/>
    <property type="match status" value="1"/>
</dbReference>
<reference evidence="2" key="1">
    <citation type="submission" date="2020-06" db="EMBL/GenBank/DDBJ databases">
        <authorList>
            <person name="Li T."/>
            <person name="Hu X."/>
            <person name="Zhang T."/>
            <person name="Song X."/>
            <person name="Zhang H."/>
            <person name="Dai N."/>
            <person name="Sheng W."/>
            <person name="Hou X."/>
            <person name="Wei L."/>
        </authorList>
    </citation>
    <scope>NUCLEOTIDE SEQUENCE</scope>
    <source>
        <strain evidence="2">KEN1</strain>
        <tissue evidence="2">Leaf</tissue>
    </source>
</reference>
<dbReference type="SUPFAM" id="SSF56672">
    <property type="entry name" value="DNA/RNA polymerases"/>
    <property type="match status" value="1"/>
</dbReference>
<sequence>MTHKLNVNPAFRPMKQKKRSFGLKRSEIIKEKVKKLLTTGYIHAIQYPEWLANVVLVPKQNKKSRMCIDFMDLNRACPKDSYPLPRIDALIDSTTGCEMMSFLDAFQGYNQISLEPEDQEKTSFITEQDIFCYHVMPFGLKNPGATYQRLSGVCHVGCSRRKLWQPFWSSIPRQKNLEVRLLLANHAKGRLRPSTEMLLLPKQANCLHNPAAFMKTLESPCPFDMWGMDIVEKLPRAVEQKEYLIVAVDYFTKWVEAEPLAKISEKEVIKFIWQNIICRLGIPRVLITDDGMHFQGGKLKSWLEELKIKQFFTSINNPQANGQAEVTNRIILQQLKTRSWNAKGDWVHELLGVLWAYHTTPRQSTQETPFNLEYGTKAMLPAEIGEETWRIKSYDSTRNSKSRR</sequence>
<dbReference type="InterPro" id="IPR000477">
    <property type="entry name" value="RT_dom"/>
</dbReference>
<dbReference type="InterPro" id="IPR036397">
    <property type="entry name" value="RNaseH_sf"/>
</dbReference>
<reference evidence="2" key="2">
    <citation type="journal article" date="2024" name="Plant">
        <title>Genomic evolution and insights into agronomic trait innovations of Sesamum species.</title>
        <authorList>
            <person name="Miao H."/>
            <person name="Wang L."/>
            <person name="Qu L."/>
            <person name="Liu H."/>
            <person name="Sun Y."/>
            <person name="Le M."/>
            <person name="Wang Q."/>
            <person name="Wei S."/>
            <person name="Zheng Y."/>
            <person name="Lin W."/>
            <person name="Duan Y."/>
            <person name="Cao H."/>
            <person name="Xiong S."/>
            <person name="Wang X."/>
            <person name="Wei L."/>
            <person name="Li C."/>
            <person name="Ma Q."/>
            <person name="Ju M."/>
            <person name="Zhao R."/>
            <person name="Li G."/>
            <person name="Mu C."/>
            <person name="Tian Q."/>
            <person name="Mei H."/>
            <person name="Zhang T."/>
            <person name="Gao T."/>
            <person name="Zhang H."/>
        </authorList>
    </citation>
    <scope>NUCLEOTIDE SEQUENCE</scope>
    <source>
        <strain evidence="2">KEN1</strain>
    </source>
</reference>
<dbReference type="PANTHER" id="PTHR37984">
    <property type="entry name" value="PROTEIN CBG26694"/>
    <property type="match status" value="1"/>
</dbReference>
<feature type="domain" description="Integrase catalytic" evidence="1">
    <location>
        <begin position="218"/>
        <end position="377"/>
    </location>
</feature>
<proteinExistence type="predicted"/>
<name>A0AAW2UT33_9LAMI</name>
<dbReference type="SUPFAM" id="SSF53098">
    <property type="entry name" value="Ribonuclease H-like"/>
    <property type="match status" value="1"/>
</dbReference>
<dbReference type="GO" id="GO:0003676">
    <property type="term" value="F:nucleic acid binding"/>
    <property type="evidence" value="ECO:0007669"/>
    <property type="project" value="InterPro"/>
</dbReference>
<accession>A0AAW2UT33</accession>
<dbReference type="InterPro" id="IPR050951">
    <property type="entry name" value="Retrovirus_Pol_polyprotein"/>
</dbReference>
<evidence type="ECO:0000259" key="1">
    <source>
        <dbReference type="PROSITE" id="PS50994"/>
    </source>
</evidence>
<dbReference type="AlphaFoldDB" id="A0AAW2UT33"/>
<dbReference type="Pfam" id="PF00665">
    <property type="entry name" value="rve"/>
    <property type="match status" value="1"/>
</dbReference>
<dbReference type="CDD" id="cd01647">
    <property type="entry name" value="RT_LTR"/>
    <property type="match status" value="1"/>
</dbReference>
<dbReference type="PANTHER" id="PTHR37984:SF5">
    <property type="entry name" value="PROTEIN NYNRIN-LIKE"/>
    <property type="match status" value="1"/>
</dbReference>
<dbReference type="EMBL" id="JACGWN010000011">
    <property type="protein sequence ID" value="KAL0420396.1"/>
    <property type="molecule type" value="Genomic_DNA"/>
</dbReference>
<protein>
    <submittedName>
        <fullName evidence="2">Enzymatic polyprotein</fullName>
    </submittedName>
</protein>
<dbReference type="Gene3D" id="3.30.420.10">
    <property type="entry name" value="Ribonuclease H-like superfamily/Ribonuclease H"/>
    <property type="match status" value="1"/>
</dbReference>
<organism evidence="2">
    <name type="scientific">Sesamum latifolium</name>
    <dbReference type="NCBI Taxonomy" id="2727402"/>
    <lineage>
        <taxon>Eukaryota</taxon>
        <taxon>Viridiplantae</taxon>
        <taxon>Streptophyta</taxon>
        <taxon>Embryophyta</taxon>
        <taxon>Tracheophyta</taxon>
        <taxon>Spermatophyta</taxon>
        <taxon>Magnoliopsida</taxon>
        <taxon>eudicotyledons</taxon>
        <taxon>Gunneridae</taxon>
        <taxon>Pentapetalae</taxon>
        <taxon>asterids</taxon>
        <taxon>lamiids</taxon>
        <taxon>Lamiales</taxon>
        <taxon>Pedaliaceae</taxon>
        <taxon>Sesamum</taxon>
    </lineage>
</organism>
<dbReference type="InterPro" id="IPR012337">
    <property type="entry name" value="RNaseH-like_sf"/>
</dbReference>
<dbReference type="PROSITE" id="PS50994">
    <property type="entry name" value="INTEGRASE"/>
    <property type="match status" value="1"/>
</dbReference>
<dbReference type="InterPro" id="IPR001584">
    <property type="entry name" value="Integrase_cat-core"/>
</dbReference>
<comment type="caution">
    <text evidence="2">The sequence shown here is derived from an EMBL/GenBank/DDBJ whole genome shotgun (WGS) entry which is preliminary data.</text>
</comment>